<dbReference type="InterPro" id="IPR051534">
    <property type="entry name" value="CBASS_pafABC_assoc_protein"/>
</dbReference>
<dbReference type="Pfam" id="PF13280">
    <property type="entry name" value="WYL"/>
    <property type="match status" value="2"/>
</dbReference>
<evidence type="ECO:0000313" key="3">
    <source>
        <dbReference type="EMBL" id="MFC0581010.1"/>
    </source>
</evidence>
<protein>
    <submittedName>
        <fullName evidence="3">Helix-turn-helix transcriptional regulator</fullName>
    </submittedName>
</protein>
<dbReference type="EMBL" id="JBHLUB010000001">
    <property type="protein sequence ID" value="MFC0581010.1"/>
    <property type="molecule type" value="Genomic_DNA"/>
</dbReference>
<dbReference type="PROSITE" id="PS52050">
    <property type="entry name" value="WYL"/>
    <property type="match status" value="2"/>
</dbReference>
<name>A0ABV6P788_9MICC</name>
<feature type="domain" description="WYL" evidence="1">
    <location>
        <begin position="154"/>
        <end position="216"/>
    </location>
</feature>
<keyword evidence="4" id="KW-1185">Reference proteome</keyword>
<dbReference type="PANTHER" id="PTHR34580:SF3">
    <property type="entry name" value="PROTEIN PAFB"/>
    <property type="match status" value="1"/>
</dbReference>
<reference evidence="3 4" key="1">
    <citation type="submission" date="2024-09" db="EMBL/GenBank/DDBJ databases">
        <authorList>
            <person name="Sun Q."/>
            <person name="Mori K."/>
        </authorList>
    </citation>
    <scope>NUCLEOTIDE SEQUENCE [LARGE SCALE GENOMIC DNA]</scope>
    <source>
        <strain evidence="3 4">NCAIM B.02604</strain>
    </source>
</reference>
<feature type="domain" description="PafC HTH" evidence="2">
    <location>
        <begin position="357"/>
        <end position="468"/>
    </location>
</feature>
<proteinExistence type="predicted"/>
<dbReference type="RefSeq" id="WP_377457497.1">
    <property type="nucleotide sequence ID" value="NZ_JBHLUB010000001.1"/>
</dbReference>
<organism evidence="3 4">
    <name type="scientific">Micrococcoides hystricis</name>
    <dbReference type="NCBI Taxonomy" id="1572761"/>
    <lineage>
        <taxon>Bacteria</taxon>
        <taxon>Bacillati</taxon>
        <taxon>Actinomycetota</taxon>
        <taxon>Actinomycetes</taxon>
        <taxon>Micrococcales</taxon>
        <taxon>Micrococcaceae</taxon>
        <taxon>Micrococcoides</taxon>
    </lineage>
</organism>
<accession>A0ABV6P788</accession>
<gene>
    <name evidence="3" type="ORF">ACFFFR_01225</name>
</gene>
<dbReference type="InterPro" id="IPR026881">
    <property type="entry name" value="WYL_dom"/>
</dbReference>
<dbReference type="PANTHER" id="PTHR34580">
    <property type="match status" value="1"/>
</dbReference>
<sequence length="668" mass="74094">MAKIPTTERLISLVVLLVETRKGLTKAQIFEKIETYRDANSPDAREKMFDRDKAVLRSVGIPLQLQENEAFGGGVESRYVIDQASFTLEELSFTQEEAAALAAVRDFWGGGDFSDAAKRALGRLDTAASQQVLTDQVAGTTFQFTDALTDEASFAEITEAISQRRSISFNYRAADGSAAERTIAPWALIQRSGAWYVTGHDHDRGERRNFKLTRILRNADHETSVREVDREYVGTEIPLAELAAGVAPVQRYPDITLFTPAAEQDHVLGRLFGEDVEPQGGKIVIHNPDEAVLWNLLTDHDLQIRFAPADHPVLDAFTERLQRLLTAQEDAVAKYTPHVDELTPLKAQRQRLSAADEMRLIFDIIAYTVANDGATHAELQQRFGLTPKALRTRLEKLPLYGLPQGGPDELFELNDDGQAISVSQVDAVAKPLSLAPVEAISTLLGLQSLAKLRRDIAPAAMGAYEKIRQALAARSLDRLAEFIWWDHSGVSAAASQLEAINQAIDTGRKIRLNYRTDTAGREVTPVQVRQFLADVYLLGWCHRADAPRVFKLSRCHRLELSDHGTLTDHQHQAVVEQDIFAAPAGSEQLTLFADYQIADHMPAMNPTHELALGEGDQLLRVPRVSDDFLTQSVLANAPKMLIIEPADLVAKVKQQINDRLELITDERA</sequence>
<evidence type="ECO:0000313" key="4">
    <source>
        <dbReference type="Proteomes" id="UP001589862"/>
    </source>
</evidence>
<comment type="caution">
    <text evidence="3">The sequence shown here is derived from an EMBL/GenBank/DDBJ whole genome shotgun (WGS) entry which is preliminary data.</text>
</comment>
<evidence type="ECO:0000259" key="1">
    <source>
        <dbReference type="Pfam" id="PF13280"/>
    </source>
</evidence>
<feature type="domain" description="WYL" evidence="1">
    <location>
        <begin position="497"/>
        <end position="559"/>
    </location>
</feature>
<dbReference type="Pfam" id="PF19187">
    <property type="entry name" value="HTH_PafC"/>
    <property type="match status" value="1"/>
</dbReference>
<dbReference type="InterPro" id="IPR043839">
    <property type="entry name" value="PafC_HTH"/>
</dbReference>
<evidence type="ECO:0000259" key="2">
    <source>
        <dbReference type="Pfam" id="PF19187"/>
    </source>
</evidence>
<dbReference type="Proteomes" id="UP001589862">
    <property type="component" value="Unassembled WGS sequence"/>
</dbReference>